<organism evidence="1">
    <name type="scientific">Vannella robusta</name>
    <dbReference type="NCBI Taxonomy" id="1487602"/>
    <lineage>
        <taxon>Eukaryota</taxon>
        <taxon>Amoebozoa</taxon>
        <taxon>Discosea</taxon>
        <taxon>Flabellinia</taxon>
        <taxon>Vannellidae</taxon>
        <taxon>Vannella</taxon>
    </lineage>
</organism>
<proteinExistence type="predicted"/>
<accession>A0A7S4ME95</accession>
<reference evidence="1" key="1">
    <citation type="submission" date="2021-01" db="EMBL/GenBank/DDBJ databases">
        <authorList>
            <person name="Corre E."/>
            <person name="Pelletier E."/>
            <person name="Niang G."/>
            <person name="Scheremetjew M."/>
            <person name="Finn R."/>
            <person name="Kale V."/>
            <person name="Holt S."/>
            <person name="Cochrane G."/>
            <person name="Meng A."/>
            <person name="Brown T."/>
            <person name="Cohen L."/>
        </authorList>
    </citation>
    <scope>NUCLEOTIDE SEQUENCE</scope>
    <source>
        <strain evidence="1">DIVA3 518/3/11/1/6</strain>
    </source>
</reference>
<dbReference type="AlphaFoldDB" id="A0A7S4ME95"/>
<sequence length="370" mass="43787">MLRKEVFSGQEEENINSIFQYRKRAPPGFWTLENIRISMDELGKKLGVEELDDWLQISVKEFVTAAEGKSFIRQFPSYFDLLRTCYPLHSWEESKCRSMPSKYWKNPRNHKKFLTNFARKHSLQSPADWKPITSQMIVESGGSSVLYAYPSMLQMLIENFPEYNWTLDDRQTVPHNYWKDKHLELVKKIKEKYSIEHMEDWYRISKNQLASLRCLSYITRQGGLGNFLQKVYPEYEWDMDKFSVRDKRSRQREMFIHAKKLFPDEEVVEDFVHPLLSRSSGCAIQFDVFIPALRLAFEYQGEHHYQEIPSFGSLELYHSRDIDKLQACADNNISLVVIPYLWDGKSTTLTQYINQQLPSSDFATQKHNPD</sequence>
<gene>
    <name evidence="1" type="ORF">VSP0166_LOCUS7471</name>
</gene>
<evidence type="ECO:0000313" key="1">
    <source>
        <dbReference type="EMBL" id="CAE2216718.1"/>
    </source>
</evidence>
<dbReference type="EMBL" id="HBKP01010598">
    <property type="protein sequence ID" value="CAE2216718.1"/>
    <property type="molecule type" value="Transcribed_RNA"/>
</dbReference>
<protein>
    <submittedName>
        <fullName evidence="1">Uncharacterized protein</fullName>
    </submittedName>
</protein>
<name>A0A7S4ME95_9EUKA</name>